<accession>A0A4V5PLK3</accession>
<dbReference type="AlphaFoldDB" id="A0A4V5PLK3"/>
<proteinExistence type="predicted"/>
<name>A0A4V5PLK3_9BACT</name>
<keyword evidence="3" id="KW-1185">Reference proteome</keyword>
<feature type="compositionally biased region" description="Basic and acidic residues" evidence="1">
    <location>
        <begin position="190"/>
        <end position="205"/>
    </location>
</feature>
<reference evidence="2 3" key="1">
    <citation type="submission" date="2019-04" db="EMBL/GenBank/DDBJ databases">
        <authorList>
            <person name="Li Y."/>
            <person name="Wang J."/>
        </authorList>
    </citation>
    <scope>NUCLEOTIDE SEQUENCE [LARGE SCALE GENOMIC DNA]</scope>
    <source>
        <strain evidence="2 3">DSM 14668</strain>
    </source>
</reference>
<feature type="region of interest" description="Disordered" evidence="1">
    <location>
        <begin position="190"/>
        <end position="233"/>
    </location>
</feature>
<comment type="caution">
    <text evidence="2">The sequence shown here is derived from an EMBL/GenBank/DDBJ whole genome shotgun (WGS) entry which is preliminary data.</text>
</comment>
<dbReference type="EMBL" id="SSMQ01000054">
    <property type="protein sequence ID" value="TKC99644.1"/>
    <property type="molecule type" value="Genomic_DNA"/>
</dbReference>
<dbReference type="Proteomes" id="UP000309215">
    <property type="component" value="Unassembled WGS sequence"/>
</dbReference>
<evidence type="ECO:0000313" key="2">
    <source>
        <dbReference type="EMBL" id="TKC99644.1"/>
    </source>
</evidence>
<organism evidence="2 3">
    <name type="scientific">Polyangium fumosum</name>
    <dbReference type="NCBI Taxonomy" id="889272"/>
    <lineage>
        <taxon>Bacteria</taxon>
        <taxon>Pseudomonadati</taxon>
        <taxon>Myxococcota</taxon>
        <taxon>Polyangia</taxon>
        <taxon>Polyangiales</taxon>
        <taxon>Polyangiaceae</taxon>
        <taxon>Polyangium</taxon>
    </lineage>
</organism>
<protein>
    <submittedName>
        <fullName evidence="2">Uncharacterized protein</fullName>
    </submittedName>
</protein>
<evidence type="ECO:0000256" key="1">
    <source>
        <dbReference type="SAM" id="MobiDB-lite"/>
    </source>
</evidence>
<gene>
    <name evidence="2" type="ORF">E8A74_36805</name>
</gene>
<dbReference type="OrthoDB" id="5510541at2"/>
<dbReference type="RefSeq" id="WP_136933774.1">
    <property type="nucleotide sequence ID" value="NZ_SSMQ01000054.1"/>
</dbReference>
<sequence>MATTPAWKLRRLATRAKRVQERRAAESPVLAAYSSTLPAKVDAFVASYDAAAKYENTWRREMREGKGAVAALLRHIQSWLPLLTRDIPGFDPSTFGDKPDVPDDVIEDGSRLAEVLEEATTEDGKPLAYKFVALEALHPSLASANKEWSEAEAADATYQKLLKESRATGAVLDKEIQTFRRSLAHAVGRNDKDFQKLRVERASQKDDEDDTAAPSPPAPVTPAAQGAPLPTGE</sequence>
<evidence type="ECO:0000313" key="3">
    <source>
        <dbReference type="Proteomes" id="UP000309215"/>
    </source>
</evidence>